<dbReference type="InterPro" id="IPR036612">
    <property type="entry name" value="KH_dom_type_1_sf"/>
</dbReference>
<feature type="domain" description="K Homology" evidence="4">
    <location>
        <begin position="509"/>
        <end position="626"/>
    </location>
</feature>
<dbReference type="VEuPathDB" id="CryptoDB:Cvel_8248"/>
<evidence type="ECO:0000256" key="1">
    <source>
        <dbReference type="ARBA" id="ARBA00022737"/>
    </source>
</evidence>
<keyword evidence="2" id="KW-0694">RNA-binding</keyword>
<feature type="region of interest" description="Disordered" evidence="3">
    <location>
        <begin position="749"/>
        <end position="769"/>
    </location>
</feature>
<dbReference type="Pfam" id="PF00013">
    <property type="entry name" value="KH_1"/>
    <property type="match status" value="2"/>
</dbReference>
<reference evidence="5" key="1">
    <citation type="submission" date="2014-11" db="EMBL/GenBank/DDBJ databases">
        <authorList>
            <person name="Otto D Thomas"/>
            <person name="Naeem Raeece"/>
        </authorList>
    </citation>
    <scope>NUCLEOTIDE SEQUENCE</scope>
</reference>
<dbReference type="SMART" id="SM00322">
    <property type="entry name" value="KH"/>
    <property type="match status" value="2"/>
</dbReference>
<dbReference type="SUPFAM" id="SSF54791">
    <property type="entry name" value="Eukaryotic type KH-domain (KH-domain type I)"/>
    <property type="match status" value="2"/>
</dbReference>
<gene>
    <name evidence="5" type="ORF">Cvel_8248</name>
</gene>
<feature type="compositionally biased region" description="Low complexity" evidence="3">
    <location>
        <begin position="407"/>
        <end position="423"/>
    </location>
</feature>
<feature type="region of interest" description="Disordered" evidence="3">
    <location>
        <begin position="399"/>
        <end position="423"/>
    </location>
</feature>
<dbReference type="PROSITE" id="PS50084">
    <property type="entry name" value="KH_TYPE_1"/>
    <property type="match status" value="2"/>
</dbReference>
<feature type="compositionally biased region" description="Low complexity" evidence="3">
    <location>
        <begin position="277"/>
        <end position="287"/>
    </location>
</feature>
<dbReference type="GO" id="GO:0003723">
    <property type="term" value="F:RNA binding"/>
    <property type="evidence" value="ECO:0007669"/>
    <property type="project" value="UniProtKB-UniRule"/>
</dbReference>
<evidence type="ECO:0000313" key="5">
    <source>
        <dbReference type="EMBL" id="CEM47239.1"/>
    </source>
</evidence>
<feature type="domain" description="K Homology" evidence="4">
    <location>
        <begin position="430"/>
        <end position="500"/>
    </location>
</feature>
<accession>A0A0G4HSI8</accession>
<feature type="compositionally biased region" description="Polar residues" evidence="3">
    <location>
        <begin position="357"/>
        <end position="367"/>
    </location>
</feature>
<dbReference type="PANTHER" id="PTHR10288">
    <property type="entry name" value="KH DOMAIN CONTAINING RNA BINDING PROTEIN"/>
    <property type="match status" value="1"/>
</dbReference>
<dbReference type="InterPro" id="IPR004088">
    <property type="entry name" value="KH_dom_type_1"/>
</dbReference>
<name>A0A0G4HSI8_9ALVE</name>
<evidence type="ECO:0000259" key="4">
    <source>
        <dbReference type="SMART" id="SM00322"/>
    </source>
</evidence>
<keyword evidence="1" id="KW-0677">Repeat</keyword>
<dbReference type="EMBL" id="CDMZ01003682">
    <property type="protein sequence ID" value="CEM47239.1"/>
    <property type="molecule type" value="Genomic_DNA"/>
</dbReference>
<feature type="region of interest" description="Disordered" evidence="3">
    <location>
        <begin position="262"/>
        <end position="290"/>
    </location>
</feature>
<sequence length="769" mass="81536">MFPSGISRSANISATILVHPGPFMDERIAKACATFRLCNSSPPSSVLTEGWNRVTLSGMKDAVIDALSSLHDKDGVPLRMILPHGQLSAQGVNFRRQVEESQSLFGTQVTVHPLTANRVSAERLLTISGPPGSSLTPLRAFSPVVFEPCSSALPHTPGILGVGQGRHFPSRQPVETSTRSCWQPCQPAYPQPLQPPTARADPYDRGLGVGEERLKVDVNGPEFFMEDSPTVGPRNVVMAGALDPPRVSPYGCGFLPSPGQGMVGQGYAERDRESSGTPTTATATRTPCNNQLSVAHQVTVPAGSAQSSAAAGYLHSHHHPQTGNRGAGPVFTPQHHQQHHQQQTGLSHLPPHPMSTPPVSTNGNGHTNALPPTVYSPVVPSHQTREPIHITAAGSVVQMQGQGPTGGAATAEGNPPNQNQNQNQVPLGEAQTEEILWIPAHFVPRLIGGGGKCILDFQNRSGASLKYDRVTAADGRKAVRIRGNQRQIAAAAEILENKVASWTARDLRGPETRTMWVPDEMVNQVIGKKGAKISDLQLSSGASVFVDTRESARMGVMREITQSLGVSARQAEEMAVQLYWIQTRNTFPGALTAPSPDMPTRVRRVVLVGTAENVNKCAALLTSCVCKVVKLAALHAAKTNAPPAGGMPGNLHPPSHTPQTAAPTTFTLTHAPNLNGAVTEAPPPPYYNYCYFMGMEQEQPEFAQPHLHHSAVTVTAPPGFASGGAAGGAASASSSVQVQNAHSTFLPTPTPLTSMEVPPPYEAVAPQFD</sequence>
<organism evidence="5">
    <name type="scientific">Chromera velia CCMP2878</name>
    <dbReference type="NCBI Taxonomy" id="1169474"/>
    <lineage>
        <taxon>Eukaryota</taxon>
        <taxon>Sar</taxon>
        <taxon>Alveolata</taxon>
        <taxon>Colpodellida</taxon>
        <taxon>Chromeraceae</taxon>
        <taxon>Chromera</taxon>
    </lineage>
</organism>
<feature type="region of interest" description="Disordered" evidence="3">
    <location>
        <begin position="302"/>
        <end position="367"/>
    </location>
</feature>
<dbReference type="AlphaFoldDB" id="A0A0G4HSI8"/>
<dbReference type="Gene3D" id="3.30.1370.10">
    <property type="entry name" value="K Homology domain, type 1"/>
    <property type="match status" value="2"/>
</dbReference>
<protein>
    <recommendedName>
        <fullName evidence="4">K Homology domain-containing protein</fullName>
    </recommendedName>
</protein>
<feature type="compositionally biased region" description="Low complexity" evidence="3">
    <location>
        <begin position="302"/>
        <end position="312"/>
    </location>
</feature>
<proteinExistence type="predicted"/>
<dbReference type="CDD" id="cd00105">
    <property type="entry name" value="KH-I"/>
    <property type="match status" value="2"/>
</dbReference>
<dbReference type="InterPro" id="IPR004087">
    <property type="entry name" value="KH_dom"/>
</dbReference>
<evidence type="ECO:0000256" key="3">
    <source>
        <dbReference type="SAM" id="MobiDB-lite"/>
    </source>
</evidence>
<dbReference type="PhylomeDB" id="A0A0G4HSI8"/>
<evidence type="ECO:0000256" key="2">
    <source>
        <dbReference type="PROSITE-ProRule" id="PRU00117"/>
    </source>
</evidence>